<comment type="function">
    <text evidence="16">Catalyzes the synthesis of dihydrouridine, a modified base found in the D-loop of most tRNAs.</text>
</comment>
<dbReference type="PANTHER" id="PTHR11082">
    <property type="entry name" value="TRNA-DIHYDROURIDINE SYNTHASE"/>
    <property type="match status" value="1"/>
</dbReference>
<dbReference type="InterPro" id="IPR001269">
    <property type="entry name" value="DUS_fam"/>
</dbReference>
<dbReference type="InterPro" id="IPR013785">
    <property type="entry name" value="Aldolase_TIM"/>
</dbReference>
<comment type="cofactor">
    <cofactor evidence="1 16 18">
        <name>FMN</name>
        <dbReference type="ChEBI" id="CHEBI:58210"/>
    </cofactor>
</comment>
<proteinExistence type="inferred from homology"/>
<evidence type="ECO:0000256" key="6">
    <source>
        <dbReference type="ARBA" id="ARBA00022857"/>
    </source>
</evidence>
<evidence type="ECO:0000256" key="9">
    <source>
        <dbReference type="ARBA" id="ARBA00048342"/>
    </source>
</evidence>
<comment type="catalytic activity">
    <reaction evidence="14">
        <text>5,6-dihydrouridine(20a) in tRNA + NADP(+) = uridine(20a) in tRNA + NADPH + H(+)</text>
        <dbReference type="Rhea" id="RHEA:53344"/>
        <dbReference type="Rhea" id="RHEA-COMP:13535"/>
        <dbReference type="Rhea" id="RHEA-COMP:13536"/>
        <dbReference type="ChEBI" id="CHEBI:15378"/>
        <dbReference type="ChEBI" id="CHEBI:57783"/>
        <dbReference type="ChEBI" id="CHEBI:58349"/>
        <dbReference type="ChEBI" id="CHEBI:65315"/>
        <dbReference type="ChEBI" id="CHEBI:74443"/>
        <dbReference type="EC" id="1.3.1.90"/>
    </reaction>
    <physiologicalReaction direction="right-to-left" evidence="14">
        <dbReference type="Rhea" id="RHEA:53346"/>
    </physiologicalReaction>
</comment>
<dbReference type="EC" id="1.3.1.-" evidence="16"/>
<keyword evidence="21" id="KW-1185">Reference proteome</keyword>
<feature type="binding site" evidence="18">
    <location>
        <position position="204"/>
    </location>
    <ligand>
        <name>FMN</name>
        <dbReference type="ChEBI" id="CHEBI:58210"/>
    </ligand>
</feature>
<keyword evidence="2 16" id="KW-0285">Flavoprotein</keyword>
<evidence type="ECO:0000256" key="8">
    <source>
        <dbReference type="ARBA" id="ARBA00023027"/>
    </source>
</evidence>
<dbReference type="EMBL" id="SWFT01000051">
    <property type="protein sequence ID" value="KAA8904938.1"/>
    <property type="molecule type" value="Genomic_DNA"/>
</dbReference>
<keyword evidence="6" id="KW-0521">NADP</keyword>
<feature type="binding site" evidence="18">
    <location>
        <begin position="259"/>
        <end position="260"/>
    </location>
    <ligand>
        <name>FMN</name>
        <dbReference type="ChEBI" id="CHEBI:58210"/>
    </ligand>
</feature>
<comment type="similarity">
    <text evidence="15">Belongs to the Dus family. Dus4 subfamily.</text>
</comment>
<dbReference type="Pfam" id="PF01207">
    <property type="entry name" value="Dus"/>
    <property type="match status" value="1"/>
</dbReference>
<protein>
    <recommendedName>
        <fullName evidence="16">tRNA-dihydrouridine synthase</fullName>
        <ecNumber evidence="16">1.3.1.-</ecNumber>
    </recommendedName>
</protein>
<dbReference type="PANTHER" id="PTHR11082:SF31">
    <property type="entry name" value="TRNA-DIHYDROURIDINE(20A_20B) SYNTHASE [NAD(P)+]-LIKE"/>
    <property type="match status" value="1"/>
</dbReference>
<feature type="binding site" evidence="18">
    <location>
        <begin position="52"/>
        <end position="54"/>
    </location>
    <ligand>
        <name>FMN</name>
        <dbReference type="ChEBI" id="CHEBI:58210"/>
    </ligand>
</feature>
<evidence type="ECO:0000256" key="17">
    <source>
        <dbReference type="PIRSR" id="PIRSR006621-1"/>
    </source>
</evidence>
<accession>A0A642UST3</accession>
<comment type="catalytic activity">
    <reaction evidence="12">
        <text>5,6-dihydrouridine(20a) in tRNA + NAD(+) = uridine(20a) in tRNA + NADH + H(+)</text>
        <dbReference type="Rhea" id="RHEA:53348"/>
        <dbReference type="Rhea" id="RHEA-COMP:13535"/>
        <dbReference type="Rhea" id="RHEA-COMP:13536"/>
        <dbReference type="ChEBI" id="CHEBI:15378"/>
        <dbReference type="ChEBI" id="CHEBI:57540"/>
        <dbReference type="ChEBI" id="CHEBI:57945"/>
        <dbReference type="ChEBI" id="CHEBI:65315"/>
        <dbReference type="ChEBI" id="CHEBI:74443"/>
        <dbReference type="EC" id="1.3.1.90"/>
    </reaction>
    <physiologicalReaction direction="right-to-left" evidence="12">
        <dbReference type="Rhea" id="RHEA:53350"/>
    </physiologicalReaction>
</comment>
<comment type="catalytic activity">
    <reaction evidence="10">
        <text>a 5,6-dihydrouridine in mRNA + NADP(+) = a uridine in mRNA + NADPH + H(+)</text>
        <dbReference type="Rhea" id="RHEA:69855"/>
        <dbReference type="Rhea" id="RHEA-COMP:14658"/>
        <dbReference type="Rhea" id="RHEA-COMP:17789"/>
        <dbReference type="ChEBI" id="CHEBI:15378"/>
        <dbReference type="ChEBI" id="CHEBI:57783"/>
        <dbReference type="ChEBI" id="CHEBI:58349"/>
        <dbReference type="ChEBI" id="CHEBI:65315"/>
        <dbReference type="ChEBI" id="CHEBI:74443"/>
    </reaction>
    <physiologicalReaction direction="right-to-left" evidence="10">
        <dbReference type="Rhea" id="RHEA:69857"/>
    </physiologicalReaction>
</comment>
<feature type="domain" description="DUS-like FMN-binding" evidence="19">
    <location>
        <begin position="49"/>
        <end position="318"/>
    </location>
</feature>
<dbReference type="Gene3D" id="3.20.20.70">
    <property type="entry name" value="Aldolase class I"/>
    <property type="match status" value="1"/>
</dbReference>
<dbReference type="VEuPathDB" id="FungiDB:DIURU_001774"/>
<feature type="active site" description="Proton donor" evidence="17">
    <location>
        <position position="135"/>
    </location>
</feature>
<dbReference type="AlphaFoldDB" id="A0A642UST3"/>
<evidence type="ECO:0000256" key="5">
    <source>
        <dbReference type="ARBA" id="ARBA00022694"/>
    </source>
</evidence>
<dbReference type="GO" id="GO:0102267">
    <property type="term" value="F:tRNA-dihydrouridine20b synthase activity"/>
    <property type="evidence" value="ECO:0007669"/>
    <property type="project" value="RHEA"/>
</dbReference>
<evidence type="ECO:0000256" key="2">
    <source>
        <dbReference type="ARBA" id="ARBA00022630"/>
    </source>
</evidence>
<dbReference type="PROSITE" id="PS01136">
    <property type="entry name" value="UPF0034"/>
    <property type="match status" value="1"/>
</dbReference>
<dbReference type="RefSeq" id="XP_034013453.1">
    <property type="nucleotide sequence ID" value="XM_034154354.1"/>
</dbReference>
<organism evidence="20 21">
    <name type="scientific">Diutina rugosa</name>
    <name type="common">Yeast</name>
    <name type="synonym">Candida rugosa</name>
    <dbReference type="NCBI Taxonomy" id="5481"/>
    <lineage>
        <taxon>Eukaryota</taxon>
        <taxon>Fungi</taxon>
        <taxon>Dikarya</taxon>
        <taxon>Ascomycota</taxon>
        <taxon>Saccharomycotina</taxon>
        <taxon>Pichiomycetes</taxon>
        <taxon>Debaryomycetaceae</taxon>
        <taxon>Diutina</taxon>
    </lineage>
</organism>
<dbReference type="SUPFAM" id="SSF51395">
    <property type="entry name" value="FMN-linked oxidoreductases"/>
    <property type="match status" value="1"/>
</dbReference>
<gene>
    <name evidence="20" type="ORF">DIURU_001774</name>
</gene>
<keyword evidence="4" id="KW-0507">mRNA processing</keyword>
<dbReference type="Proteomes" id="UP000449547">
    <property type="component" value="Unassembled WGS sequence"/>
</dbReference>
<feature type="binding site" evidence="18">
    <location>
        <position position="106"/>
    </location>
    <ligand>
        <name>FMN</name>
        <dbReference type="ChEBI" id="CHEBI:58210"/>
    </ligand>
</feature>
<dbReference type="FunFam" id="3.20.20.70:FF:000159">
    <property type="entry name" value="tRNA-dihydrouridine synthase 4"/>
    <property type="match status" value="1"/>
</dbReference>
<dbReference type="InterPro" id="IPR018517">
    <property type="entry name" value="tRNA_hU_synthase_CS"/>
</dbReference>
<keyword evidence="18" id="KW-0547">Nucleotide-binding</keyword>
<evidence type="ECO:0000256" key="3">
    <source>
        <dbReference type="ARBA" id="ARBA00022643"/>
    </source>
</evidence>
<reference evidence="20 21" key="1">
    <citation type="submission" date="2019-07" db="EMBL/GenBank/DDBJ databases">
        <title>Genome assembly of two rare yeast pathogens: Diutina rugosa and Trichomonascus ciferrii.</title>
        <authorList>
            <person name="Mixao V."/>
            <person name="Saus E."/>
            <person name="Hansen A."/>
            <person name="Lass-Flor C."/>
            <person name="Gabaldon T."/>
        </authorList>
    </citation>
    <scope>NUCLEOTIDE SEQUENCE [LARGE SCALE GENOMIC DNA]</scope>
    <source>
        <strain evidence="20 21">CBS 613</strain>
    </source>
</reference>
<evidence type="ECO:0000256" key="1">
    <source>
        <dbReference type="ARBA" id="ARBA00001917"/>
    </source>
</evidence>
<dbReference type="PIRSF" id="PIRSF006621">
    <property type="entry name" value="Dus"/>
    <property type="match status" value="1"/>
</dbReference>
<evidence type="ECO:0000256" key="15">
    <source>
        <dbReference type="ARBA" id="ARBA00060741"/>
    </source>
</evidence>
<evidence type="ECO:0000256" key="13">
    <source>
        <dbReference type="ARBA" id="ARBA00051932"/>
    </source>
</evidence>
<dbReference type="CDD" id="cd02801">
    <property type="entry name" value="DUS_like_FMN"/>
    <property type="match status" value="1"/>
</dbReference>
<comment type="catalytic activity">
    <reaction evidence="13">
        <text>5,6-dihydrouridine(20b) in tRNA + NAD(+) = uridine(20b) in tRNA + NADH + H(+)</text>
        <dbReference type="Rhea" id="RHEA:53352"/>
        <dbReference type="Rhea" id="RHEA-COMP:13537"/>
        <dbReference type="Rhea" id="RHEA-COMP:13538"/>
        <dbReference type="ChEBI" id="CHEBI:15378"/>
        <dbReference type="ChEBI" id="CHEBI:57540"/>
        <dbReference type="ChEBI" id="CHEBI:57945"/>
        <dbReference type="ChEBI" id="CHEBI:65315"/>
        <dbReference type="ChEBI" id="CHEBI:74443"/>
        <dbReference type="EC" id="1.3.1.90"/>
    </reaction>
    <physiologicalReaction direction="right-to-left" evidence="13">
        <dbReference type="Rhea" id="RHEA:53354"/>
    </physiologicalReaction>
</comment>
<evidence type="ECO:0000256" key="16">
    <source>
        <dbReference type="PIRNR" id="PIRNR006621"/>
    </source>
</evidence>
<name>A0A642UST3_DIURU</name>
<keyword evidence="5 16" id="KW-0819">tRNA processing</keyword>
<keyword evidence="3 16" id="KW-0288">FMN</keyword>
<comment type="catalytic activity">
    <reaction evidence="9">
        <text>a 5,6-dihydrouridine in mRNA + NAD(+) = a uridine in mRNA + NADH + H(+)</text>
        <dbReference type="Rhea" id="RHEA:69851"/>
        <dbReference type="Rhea" id="RHEA-COMP:14658"/>
        <dbReference type="Rhea" id="RHEA-COMP:17789"/>
        <dbReference type="ChEBI" id="CHEBI:15378"/>
        <dbReference type="ChEBI" id="CHEBI:57540"/>
        <dbReference type="ChEBI" id="CHEBI:57945"/>
        <dbReference type="ChEBI" id="CHEBI:65315"/>
        <dbReference type="ChEBI" id="CHEBI:74443"/>
    </reaction>
    <physiologicalReaction direction="right-to-left" evidence="9">
        <dbReference type="Rhea" id="RHEA:69853"/>
    </physiologicalReaction>
</comment>
<evidence type="ECO:0000256" key="12">
    <source>
        <dbReference type="ARBA" id="ARBA00051779"/>
    </source>
</evidence>
<dbReference type="InterPro" id="IPR035587">
    <property type="entry name" value="DUS-like_FMN-bd"/>
</dbReference>
<dbReference type="OMA" id="QRPHHDI"/>
<sequence>MTDGAHRKACDDDTQDLIPTMKGLQSPRDAAFKPINIIKRVSEHRPVTVAGPMVRYSKLPFRETCRHFGVDIVYTPMILAREFVRNDMARLSDYTTNQRDQCVVAQVGANNVEDFVRFCDMIHPYVDGVGLNCGCPIRDQVREGIGAALMTKPELVADMVRAVKTKYGDKLCVETKIRIHWDLEETVRFARGVEAAGVDYITVHGRTKNTRSSVPVNLEAIKLVKSSVSVPVIANGDCFSVEDCQRIAEYTKVDGVMSARGVLANPALFAGYKATPWSAIEVLLDAALAYGLSFRLLQHHVSQMADKLLPKSYMRQLHSLKSNIELIDWLDEHFIVHRKHDPGFGTAVAVPWRPGKEPQPEPESQG</sequence>
<evidence type="ECO:0000256" key="4">
    <source>
        <dbReference type="ARBA" id="ARBA00022664"/>
    </source>
</evidence>
<evidence type="ECO:0000313" key="21">
    <source>
        <dbReference type="Proteomes" id="UP000449547"/>
    </source>
</evidence>
<keyword evidence="8" id="KW-0520">NAD</keyword>
<evidence type="ECO:0000256" key="7">
    <source>
        <dbReference type="ARBA" id="ARBA00023002"/>
    </source>
</evidence>
<evidence type="ECO:0000256" key="10">
    <source>
        <dbReference type="ARBA" id="ARBA00049447"/>
    </source>
</evidence>
<dbReference type="GO" id="GO:0102266">
    <property type="term" value="F:tRNA-dihydrouridine20a synthase activity"/>
    <property type="evidence" value="ECO:0007669"/>
    <property type="project" value="UniProtKB-EC"/>
</dbReference>
<comment type="caution">
    <text evidence="20">The sequence shown here is derived from an EMBL/GenBank/DDBJ whole genome shotgun (WGS) entry which is preliminary data.</text>
</comment>
<comment type="similarity">
    <text evidence="16">Belongs to the dus family.</text>
</comment>
<dbReference type="GO" id="GO:0006397">
    <property type="term" value="P:mRNA processing"/>
    <property type="evidence" value="ECO:0007669"/>
    <property type="project" value="UniProtKB-KW"/>
</dbReference>
<dbReference type="GO" id="GO:0050660">
    <property type="term" value="F:flavin adenine dinucleotide binding"/>
    <property type="evidence" value="ECO:0007669"/>
    <property type="project" value="InterPro"/>
</dbReference>
<evidence type="ECO:0000256" key="11">
    <source>
        <dbReference type="ARBA" id="ARBA00050434"/>
    </source>
</evidence>
<evidence type="ECO:0000259" key="19">
    <source>
        <dbReference type="Pfam" id="PF01207"/>
    </source>
</evidence>
<dbReference type="GeneID" id="54780427"/>
<evidence type="ECO:0000256" key="18">
    <source>
        <dbReference type="PIRSR" id="PIRSR006621-2"/>
    </source>
</evidence>
<comment type="catalytic activity">
    <reaction evidence="11">
        <text>5,6-dihydrouridine(20b) in tRNA + NADP(+) = uridine(20b) in tRNA + NADPH + H(+)</text>
        <dbReference type="Rhea" id="RHEA:53356"/>
        <dbReference type="Rhea" id="RHEA-COMP:13537"/>
        <dbReference type="Rhea" id="RHEA-COMP:13538"/>
        <dbReference type="ChEBI" id="CHEBI:15378"/>
        <dbReference type="ChEBI" id="CHEBI:57783"/>
        <dbReference type="ChEBI" id="CHEBI:58349"/>
        <dbReference type="ChEBI" id="CHEBI:65315"/>
        <dbReference type="ChEBI" id="CHEBI:74443"/>
        <dbReference type="EC" id="1.3.1.90"/>
    </reaction>
    <physiologicalReaction direction="right-to-left" evidence="11">
        <dbReference type="Rhea" id="RHEA:53358"/>
    </physiologicalReaction>
</comment>
<evidence type="ECO:0000313" key="20">
    <source>
        <dbReference type="EMBL" id="KAA8904938.1"/>
    </source>
</evidence>
<evidence type="ECO:0000256" key="14">
    <source>
        <dbReference type="ARBA" id="ARBA00052996"/>
    </source>
</evidence>
<dbReference type="OrthoDB" id="9977870at2759"/>
<dbReference type="GO" id="GO:0106414">
    <property type="term" value="F:mRNA dihydrouridine synthase activity"/>
    <property type="evidence" value="ECO:0007669"/>
    <property type="project" value="RHEA"/>
</dbReference>
<keyword evidence="7 16" id="KW-0560">Oxidoreductase</keyword>